<accession>A0A0P1KX33</accession>
<dbReference type="AlphaFoldDB" id="A0A0P1KX33"/>
<proteinExistence type="predicted"/>
<dbReference type="GO" id="GO:0005739">
    <property type="term" value="C:mitochondrion"/>
    <property type="evidence" value="ECO:0007669"/>
    <property type="project" value="TreeGrafter"/>
</dbReference>
<name>A0A0P1KX33_9SACH</name>
<dbReference type="PANTHER" id="PTHR11851">
    <property type="entry name" value="METALLOPROTEASE"/>
    <property type="match status" value="1"/>
</dbReference>
<gene>
    <name evidence="3" type="ORF">LAQU0_S19e01354g</name>
</gene>
<dbReference type="InterPro" id="IPR011765">
    <property type="entry name" value="Pept_M16_N"/>
</dbReference>
<dbReference type="GO" id="GO:0006627">
    <property type="term" value="P:protein processing involved in protein targeting to mitochondrion"/>
    <property type="evidence" value="ECO:0007669"/>
    <property type="project" value="TreeGrafter"/>
</dbReference>
<dbReference type="GO" id="GO:0009060">
    <property type="term" value="P:aerobic respiration"/>
    <property type="evidence" value="ECO:0007669"/>
    <property type="project" value="TreeGrafter"/>
</dbReference>
<organism evidence="3 4">
    <name type="scientific">Lachancea quebecensis</name>
    <dbReference type="NCBI Taxonomy" id="1654605"/>
    <lineage>
        <taxon>Eukaryota</taxon>
        <taxon>Fungi</taxon>
        <taxon>Dikarya</taxon>
        <taxon>Ascomycota</taxon>
        <taxon>Saccharomycotina</taxon>
        <taxon>Saccharomycetes</taxon>
        <taxon>Saccharomycetales</taxon>
        <taxon>Saccharomycetaceae</taxon>
        <taxon>Lachancea</taxon>
    </lineage>
</organism>
<sequence>MLRSATRSVFKRGLATPASKPVVTELSNGIKVATLTNAQSAAATVGVVFGSGSASENPYNNGVSNVLAHLFHSEGAQQAAKAGIQLSTKTARDYQSYVASYAAGSGAVSKPLDLLQSHISAALESSSDAATAGALAKTAKEVGAFEASNHPGRVLEHLHATAFQNTPLGLPVRGTVESIEALEKADLQTHARYHFRNSNAVIVGSGNVAHDELVKAVESQISLQSGDKPVEKKKSSFLGSEVRLRDDTLPKAWIAIAAEGEPVTSPNYYVAKVAAQVFGSYVEAEPASRLQGVKLVDEVQEYHLCDSFDHYSLSYKDAGLWGFSAEISNIHQIDDLTHFTLKQWNRLSISVTEQEVARAKSLLKLQLGSVAADSVKLAHSLGAETLALGAAPDLARVFEKIDNITVKDVKSWASDRLWDQDIAIAGTGKIEGLLDYMRLRNDMSMMRW</sequence>
<dbReference type="PANTHER" id="PTHR11851:SF126">
    <property type="entry name" value="CYTOCHROME B-C1 COMPLEX SUBUNIT 1, MITOCHONDRIAL"/>
    <property type="match status" value="1"/>
</dbReference>
<reference evidence="4" key="1">
    <citation type="submission" date="2015-10" db="EMBL/GenBank/DDBJ databases">
        <authorList>
            <person name="Devillers H."/>
        </authorList>
    </citation>
    <scope>NUCLEOTIDE SEQUENCE [LARGE SCALE GENOMIC DNA]</scope>
</reference>
<evidence type="ECO:0000313" key="3">
    <source>
        <dbReference type="EMBL" id="CUS24775.1"/>
    </source>
</evidence>
<evidence type="ECO:0000259" key="1">
    <source>
        <dbReference type="Pfam" id="PF00675"/>
    </source>
</evidence>
<dbReference type="GO" id="GO:0046872">
    <property type="term" value="F:metal ion binding"/>
    <property type="evidence" value="ECO:0007669"/>
    <property type="project" value="InterPro"/>
</dbReference>
<evidence type="ECO:0000313" key="4">
    <source>
        <dbReference type="Proteomes" id="UP000236544"/>
    </source>
</evidence>
<dbReference type="GO" id="GO:0004222">
    <property type="term" value="F:metalloendopeptidase activity"/>
    <property type="evidence" value="ECO:0007669"/>
    <property type="project" value="TreeGrafter"/>
</dbReference>
<dbReference type="InterPro" id="IPR007863">
    <property type="entry name" value="Peptidase_M16_C"/>
</dbReference>
<dbReference type="SUPFAM" id="SSF63411">
    <property type="entry name" value="LuxS/MPP-like metallohydrolase"/>
    <property type="match status" value="2"/>
</dbReference>
<dbReference type="Gene3D" id="3.30.830.10">
    <property type="entry name" value="Metalloenzyme, LuxS/M16 peptidase-like"/>
    <property type="match status" value="2"/>
</dbReference>
<dbReference type="OrthoDB" id="10251424at2759"/>
<feature type="domain" description="Peptidase M16 N-terminal" evidence="1">
    <location>
        <begin position="31"/>
        <end position="175"/>
    </location>
</feature>
<dbReference type="EMBL" id="LN890533">
    <property type="protein sequence ID" value="CUS24775.1"/>
    <property type="molecule type" value="Genomic_DNA"/>
</dbReference>
<dbReference type="Pfam" id="PF00675">
    <property type="entry name" value="Peptidase_M16"/>
    <property type="match status" value="1"/>
</dbReference>
<keyword evidence="4" id="KW-1185">Reference proteome</keyword>
<protein>
    <submittedName>
        <fullName evidence="3">LAQU0S19e01354g1_1</fullName>
    </submittedName>
</protein>
<evidence type="ECO:0000259" key="2">
    <source>
        <dbReference type="Pfam" id="PF05193"/>
    </source>
</evidence>
<feature type="domain" description="Peptidase M16 C-terminal" evidence="2">
    <location>
        <begin position="182"/>
        <end position="363"/>
    </location>
</feature>
<dbReference type="InterPro" id="IPR011249">
    <property type="entry name" value="Metalloenz_LuxS/M16"/>
</dbReference>
<dbReference type="InterPro" id="IPR050361">
    <property type="entry name" value="MPP/UQCRC_Complex"/>
</dbReference>
<dbReference type="Proteomes" id="UP000236544">
    <property type="component" value="Unassembled WGS sequence"/>
</dbReference>
<dbReference type="Pfam" id="PF05193">
    <property type="entry name" value="Peptidase_M16_C"/>
    <property type="match status" value="1"/>
</dbReference>